<dbReference type="RefSeq" id="WP_319856780.1">
    <property type="nucleotide sequence ID" value="NZ_JAXABG010000002.1"/>
</dbReference>
<accession>A0ABD5IDC7</accession>
<evidence type="ECO:0000313" key="1">
    <source>
        <dbReference type="EMBL" id="MDX7081671.1"/>
    </source>
</evidence>
<comment type="caution">
    <text evidence="1">The sequence shown here is derived from an EMBL/GenBank/DDBJ whole genome shotgun (WGS) entry which is preliminary data.</text>
</comment>
<dbReference type="EMBL" id="JAXABG010000002">
    <property type="protein sequence ID" value="MDX7081671.1"/>
    <property type="molecule type" value="Genomic_DNA"/>
</dbReference>
<organism evidence="1 2">
    <name type="scientific">Serratia marcescens</name>
    <dbReference type="NCBI Taxonomy" id="615"/>
    <lineage>
        <taxon>Bacteria</taxon>
        <taxon>Pseudomonadati</taxon>
        <taxon>Pseudomonadota</taxon>
        <taxon>Gammaproteobacteria</taxon>
        <taxon>Enterobacterales</taxon>
        <taxon>Yersiniaceae</taxon>
        <taxon>Serratia</taxon>
    </lineage>
</organism>
<sequence>MLREDDEFKFTILSEIIRLLADKKYHDLHELNEFFRLSPLDTIFYVNYLIRESFIVRSGSKIILHGNLSTLQIKKIRWWFLFRRFDINKIDDYVHSKKSSKEDLYMPKFNLLDEKLLAK</sequence>
<reference evidence="1 2" key="1">
    <citation type="submission" date="2023-11" db="EMBL/GenBank/DDBJ databases">
        <title>Detection of rare carbapenemases in Enterobacterales - comparison of two colorimetric and two CIM-based carbapenemase assays.</title>
        <authorList>
            <person name="Schaffarczyk L."/>
            <person name="Noster J."/>
            <person name="Stelzer Y."/>
            <person name="Sattler J."/>
            <person name="Gatermann S."/>
            <person name="Hamprecht A."/>
        </authorList>
    </citation>
    <scope>NUCLEOTIDE SEQUENCE [LARGE SCALE GENOMIC DNA]</scope>
    <source>
        <strain evidence="1 2">CIM-Carb-136</strain>
    </source>
</reference>
<gene>
    <name evidence="1" type="ORF">SJ435_04640</name>
</gene>
<dbReference type="Proteomes" id="UP001275057">
    <property type="component" value="Unassembled WGS sequence"/>
</dbReference>
<protein>
    <submittedName>
        <fullName evidence="1">Uncharacterized protein</fullName>
    </submittedName>
</protein>
<dbReference type="AlphaFoldDB" id="A0ABD5IDC7"/>
<proteinExistence type="predicted"/>
<evidence type="ECO:0000313" key="2">
    <source>
        <dbReference type="Proteomes" id="UP001275057"/>
    </source>
</evidence>
<name>A0ABD5IDC7_SERMA</name>